<name>A0A1Z5HXV6_9FIRM</name>
<dbReference type="GO" id="GO:0043190">
    <property type="term" value="C:ATP-binding cassette (ABC) transporter complex"/>
    <property type="evidence" value="ECO:0007669"/>
    <property type="project" value="InterPro"/>
</dbReference>
<dbReference type="Pfam" id="PF04069">
    <property type="entry name" value="OpuAC"/>
    <property type="match status" value="1"/>
</dbReference>
<gene>
    <name evidence="2" type="ORF">KKC1_32340</name>
</gene>
<keyword evidence="3" id="KW-1185">Reference proteome</keyword>
<protein>
    <submittedName>
        <fullName evidence="2">Substrate-binding region of ABC-type glycine betaine transport system</fullName>
    </submittedName>
</protein>
<organism evidence="2 3">
    <name type="scientific">Calderihabitans maritimus</name>
    <dbReference type="NCBI Taxonomy" id="1246530"/>
    <lineage>
        <taxon>Bacteria</taxon>
        <taxon>Bacillati</taxon>
        <taxon>Bacillota</taxon>
        <taxon>Clostridia</taxon>
        <taxon>Neomoorellales</taxon>
        <taxon>Calderihabitantaceae</taxon>
        <taxon>Calderihabitans</taxon>
    </lineage>
</organism>
<dbReference type="Gene3D" id="3.40.190.120">
    <property type="entry name" value="Osmoprotection protein (prox), domain 2"/>
    <property type="match status" value="1"/>
</dbReference>
<dbReference type="AlphaFoldDB" id="A0A1Z5HXV6"/>
<dbReference type="PROSITE" id="PS51257">
    <property type="entry name" value="PROKAR_LIPOPROTEIN"/>
    <property type="match status" value="1"/>
</dbReference>
<dbReference type="CDD" id="cd13528">
    <property type="entry name" value="PBP2_osmoprotectants"/>
    <property type="match status" value="1"/>
</dbReference>
<dbReference type="GO" id="GO:0022857">
    <property type="term" value="F:transmembrane transporter activity"/>
    <property type="evidence" value="ECO:0007669"/>
    <property type="project" value="InterPro"/>
</dbReference>
<dbReference type="SUPFAM" id="SSF53850">
    <property type="entry name" value="Periplasmic binding protein-like II"/>
    <property type="match status" value="1"/>
</dbReference>
<proteinExistence type="predicted"/>
<reference evidence="3" key="1">
    <citation type="journal article" date="2017" name="Appl. Environ. Microbiol.">
        <title>Genomic Analysis of Calderihabitans maritimus KKC1, a Thermophilic, Hydrogenogenic, Carboxydotrophic Bacterium Isolated from Marine Sediment.</title>
        <authorList>
            <person name="Omae K."/>
            <person name="Yoneda Y."/>
            <person name="Fukuyama Y."/>
            <person name="Yoshida T."/>
            <person name="Sako Y."/>
        </authorList>
    </citation>
    <scope>NUCLEOTIDE SEQUENCE [LARGE SCALE GENOMIC DNA]</scope>
    <source>
        <strain evidence="3">KKC1</strain>
    </source>
</reference>
<dbReference type="Proteomes" id="UP000197032">
    <property type="component" value="Unassembled WGS sequence"/>
</dbReference>
<comment type="caution">
    <text evidence="2">The sequence shown here is derived from an EMBL/GenBank/DDBJ whole genome shotgun (WGS) entry which is preliminary data.</text>
</comment>
<evidence type="ECO:0000313" key="2">
    <source>
        <dbReference type="EMBL" id="GAW94120.1"/>
    </source>
</evidence>
<sequence length="298" mass="33389">MSIKRRIALVLMLGLIVSMFAGCGGSENKIVVGSKNFTENIILGEIMAQLIEAKTNLQVERKLNMGGTLVNFNALKKGDIDLYPDYTGTGLVAILKKEVINDPETVYNIVQEEYNKQFELKWLKPFGLNNTYAIAVPRKLAEERGLQKISDLKGKEGDLILGAEQEFFNRPDGYSGLVETYGLNFKDTKAMDTGLKYQAAGNGDVQVIDAFATDGQLIKYDMVILQDDRQFFPPYYAAPVIRMDTLEKYPELEEVLNQLGGKISDEEMQQLNYQVEVEGKDYEAVAHDFLVKEGLISD</sequence>
<dbReference type="OrthoDB" id="9801163at2"/>
<dbReference type="Gene3D" id="3.40.190.10">
    <property type="entry name" value="Periplasmic binding protein-like II"/>
    <property type="match status" value="1"/>
</dbReference>
<dbReference type="EMBL" id="BDGJ01000198">
    <property type="protein sequence ID" value="GAW94120.1"/>
    <property type="molecule type" value="Genomic_DNA"/>
</dbReference>
<accession>A0A1Z5HXV6</accession>
<evidence type="ECO:0000259" key="1">
    <source>
        <dbReference type="Pfam" id="PF04069"/>
    </source>
</evidence>
<dbReference type="InterPro" id="IPR007210">
    <property type="entry name" value="ABC_Gly_betaine_transp_sub-bd"/>
</dbReference>
<evidence type="ECO:0000313" key="3">
    <source>
        <dbReference type="Proteomes" id="UP000197032"/>
    </source>
</evidence>
<feature type="domain" description="ABC-type glycine betaine transport system substrate-binding" evidence="1">
    <location>
        <begin position="29"/>
        <end position="290"/>
    </location>
</feature>